<dbReference type="HAMAP" id="MF_01365_B">
    <property type="entry name" value="Ribosomal_uL6_B"/>
    <property type="match status" value="1"/>
</dbReference>
<dbReference type="GO" id="GO:0002181">
    <property type="term" value="P:cytoplasmic translation"/>
    <property type="evidence" value="ECO:0007669"/>
    <property type="project" value="TreeGrafter"/>
</dbReference>
<dbReference type="EMBL" id="LCBB01000002">
    <property type="protein sequence ID" value="KKS03450.1"/>
    <property type="molecule type" value="Genomic_DNA"/>
</dbReference>
<dbReference type="FunFam" id="3.90.930.12:FF:000002">
    <property type="entry name" value="50S ribosomal protein L6"/>
    <property type="match status" value="1"/>
</dbReference>
<evidence type="ECO:0000256" key="6">
    <source>
        <dbReference type="HAMAP-Rule" id="MF_01365"/>
    </source>
</evidence>
<sequence length="182" mass="19639">MSRLGKLPVKIPAGVTFEIKDSLVTVKGPKGELKLNVRPEIAVQVEGDEAKVSIAIETKQSSAFWGMTRSLVANMVEGVTDGFNKNLELIGVGYRVKQEAPDAISLTLGFSHPVKIKAPEGIKFEVGENQTLTVKGIDKDLVGLTAAKIRKLRKPEPYKGKGIKYAGEKVRRKAGKAAKSAK</sequence>
<dbReference type="InterPro" id="IPR036789">
    <property type="entry name" value="Ribosomal_uL6-like_a/b-dom_sf"/>
</dbReference>
<comment type="subunit">
    <text evidence="6">Part of the 50S ribosomal subunit.</text>
</comment>
<keyword evidence="3 6" id="KW-0694">RNA-binding</keyword>
<dbReference type="PANTHER" id="PTHR11655:SF14">
    <property type="entry name" value="LARGE RIBOSOMAL SUBUNIT PROTEIN UL6M"/>
    <property type="match status" value="1"/>
</dbReference>
<evidence type="ECO:0000313" key="10">
    <source>
        <dbReference type="EMBL" id="KKS03450.1"/>
    </source>
</evidence>
<comment type="function">
    <text evidence="6 8">This protein binds to the 23S rRNA, and is important in its secondary structure. It is located near the subunit interface in the base of the L7/L12 stalk, and near the tRNA binding site of the peptidyltransferase center.</text>
</comment>
<evidence type="ECO:0000259" key="9">
    <source>
        <dbReference type="Pfam" id="PF00347"/>
    </source>
</evidence>
<dbReference type="InterPro" id="IPR020040">
    <property type="entry name" value="Ribosomal_uL6_a/b-dom"/>
</dbReference>
<accession>A0A0G0VRA5</accession>
<evidence type="ECO:0000256" key="3">
    <source>
        <dbReference type="ARBA" id="ARBA00022884"/>
    </source>
</evidence>
<dbReference type="InterPro" id="IPR002358">
    <property type="entry name" value="Ribosomal_uL6_CS"/>
</dbReference>
<dbReference type="NCBIfam" id="TIGR03654">
    <property type="entry name" value="L6_bact"/>
    <property type="match status" value="1"/>
</dbReference>
<gene>
    <name evidence="6" type="primary">rplF</name>
    <name evidence="10" type="ORF">UU55_C0002G0055</name>
</gene>
<dbReference type="GO" id="GO:0022625">
    <property type="term" value="C:cytosolic large ribosomal subunit"/>
    <property type="evidence" value="ECO:0007669"/>
    <property type="project" value="UniProtKB-UniRule"/>
</dbReference>
<evidence type="ECO:0000256" key="7">
    <source>
        <dbReference type="RuleBase" id="RU003869"/>
    </source>
</evidence>
<evidence type="ECO:0000313" key="11">
    <source>
        <dbReference type="Proteomes" id="UP000033947"/>
    </source>
</evidence>
<dbReference type="FunFam" id="3.90.930.12:FF:000001">
    <property type="entry name" value="50S ribosomal protein L6"/>
    <property type="match status" value="1"/>
</dbReference>
<evidence type="ECO:0000256" key="4">
    <source>
        <dbReference type="ARBA" id="ARBA00022980"/>
    </source>
</evidence>
<keyword evidence="4 6" id="KW-0689">Ribosomal protein</keyword>
<comment type="caution">
    <text evidence="10">The sequence shown here is derived from an EMBL/GenBank/DDBJ whole genome shotgun (WGS) entry which is preliminary data.</text>
</comment>
<dbReference type="Pfam" id="PF00347">
    <property type="entry name" value="Ribosomal_L6"/>
    <property type="match status" value="2"/>
</dbReference>
<keyword evidence="2 6" id="KW-0699">rRNA-binding</keyword>
<feature type="domain" description="Large ribosomal subunit protein uL6 alpha-beta" evidence="9">
    <location>
        <begin position="11"/>
        <end position="82"/>
    </location>
</feature>
<dbReference type="Gene3D" id="3.90.930.12">
    <property type="entry name" value="Ribosomal protein L6, alpha-beta domain"/>
    <property type="match status" value="2"/>
</dbReference>
<evidence type="ECO:0000256" key="2">
    <source>
        <dbReference type="ARBA" id="ARBA00022730"/>
    </source>
</evidence>
<evidence type="ECO:0000256" key="8">
    <source>
        <dbReference type="RuleBase" id="RU003870"/>
    </source>
</evidence>
<comment type="similarity">
    <text evidence="1 6 7">Belongs to the universal ribosomal protein uL6 family.</text>
</comment>
<dbReference type="GO" id="GO:0019843">
    <property type="term" value="F:rRNA binding"/>
    <property type="evidence" value="ECO:0007669"/>
    <property type="project" value="UniProtKB-UniRule"/>
</dbReference>
<dbReference type="AlphaFoldDB" id="A0A0G0VRA5"/>
<dbReference type="PIRSF" id="PIRSF002162">
    <property type="entry name" value="Ribosomal_L6"/>
    <property type="match status" value="1"/>
</dbReference>
<dbReference type="InterPro" id="IPR000702">
    <property type="entry name" value="Ribosomal_uL6-like"/>
</dbReference>
<feature type="domain" description="Large ribosomal subunit protein uL6 alpha-beta" evidence="9">
    <location>
        <begin position="90"/>
        <end position="165"/>
    </location>
</feature>
<reference evidence="10 11" key="1">
    <citation type="journal article" date="2015" name="Nature">
        <title>rRNA introns, odd ribosomes, and small enigmatic genomes across a large radiation of phyla.</title>
        <authorList>
            <person name="Brown C.T."/>
            <person name="Hug L.A."/>
            <person name="Thomas B.C."/>
            <person name="Sharon I."/>
            <person name="Castelle C.J."/>
            <person name="Singh A."/>
            <person name="Wilkins M.J."/>
            <person name="Williams K.H."/>
            <person name="Banfield J.F."/>
        </authorList>
    </citation>
    <scope>NUCLEOTIDE SEQUENCE [LARGE SCALE GENOMIC DNA]</scope>
</reference>
<proteinExistence type="inferred from homology"/>
<dbReference type="Proteomes" id="UP000033947">
    <property type="component" value="Unassembled WGS sequence"/>
</dbReference>
<protein>
    <recommendedName>
        <fullName evidence="6">Large ribosomal subunit protein uL6</fullName>
    </recommendedName>
</protein>
<keyword evidence="5 6" id="KW-0687">Ribonucleoprotein</keyword>
<dbReference type="InterPro" id="IPR019906">
    <property type="entry name" value="Ribosomal_uL6_bac-type"/>
</dbReference>
<dbReference type="SUPFAM" id="SSF56053">
    <property type="entry name" value="Ribosomal protein L6"/>
    <property type="match status" value="2"/>
</dbReference>
<evidence type="ECO:0000256" key="5">
    <source>
        <dbReference type="ARBA" id="ARBA00023274"/>
    </source>
</evidence>
<dbReference type="PANTHER" id="PTHR11655">
    <property type="entry name" value="60S/50S RIBOSOMAL PROTEIN L6/L9"/>
    <property type="match status" value="1"/>
</dbReference>
<dbReference type="PRINTS" id="PR00059">
    <property type="entry name" value="RIBOSOMALL6"/>
</dbReference>
<dbReference type="PATRIC" id="fig|1619123.3.peg.174"/>
<dbReference type="PROSITE" id="PS00525">
    <property type="entry name" value="RIBOSOMAL_L6_1"/>
    <property type="match status" value="1"/>
</dbReference>
<name>A0A0G0VRA5_UNCKA</name>
<organism evidence="10 11">
    <name type="scientific">candidate division WWE3 bacterium GW2011_GWC2_41_23</name>
    <dbReference type="NCBI Taxonomy" id="1619123"/>
    <lineage>
        <taxon>Bacteria</taxon>
        <taxon>Katanobacteria</taxon>
    </lineage>
</organism>
<evidence type="ECO:0000256" key="1">
    <source>
        <dbReference type="ARBA" id="ARBA00009356"/>
    </source>
</evidence>
<dbReference type="GO" id="GO:0003735">
    <property type="term" value="F:structural constituent of ribosome"/>
    <property type="evidence" value="ECO:0007669"/>
    <property type="project" value="UniProtKB-UniRule"/>
</dbReference>